<comment type="caution">
    <text evidence="6">The sequence shown here is derived from an EMBL/GenBank/DDBJ whole genome shotgun (WGS) entry which is preliminary data.</text>
</comment>
<dbReference type="SUPFAM" id="SSF46785">
    <property type="entry name" value="Winged helix' DNA-binding domain"/>
    <property type="match status" value="1"/>
</dbReference>
<evidence type="ECO:0000256" key="3">
    <source>
        <dbReference type="ARBA" id="ARBA00023125"/>
    </source>
</evidence>
<dbReference type="PRINTS" id="PR00039">
    <property type="entry name" value="HTHLYSR"/>
</dbReference>
<dbReference type="Gene3D" id="3.40.190.10">
    <property type="entry name" value="Periplasmic binding protein-like II"/>
    <property type="match status" value="2"/>
</dbReference>
<dbReference type="Proteomes" id="UP000766629">
    <property type="component" value="Unassembled WGS sequence"/>
</dbReference>
<dbReference type="InterPro" id="IPR005119">
    <property type="entry name" value="LysR_subst-bd"/>
</dbReference>
<dbReference type="PROSITE" id="PS50931">
    <property type="entry name" value="HTH_LYSR"/>
    <property type="match status" value="1"/>
</dbReference>
<dbReference type="InterPro" id="IPR036388">
    <property type="entry name" value="WH-like_DNA-bd_sf"/>
</dbReference>
<gene>
    <name evidence="6" type="ORF">KUV26_06920</name>
</gene>
<dbReference type="InterPro" id="IPR036390">
    <property type="entry name" value="WH_DNA-bd_sf"/>
</dbReference>
<keyword evidence="2" id="KW-0805">Transcription regulation</keyword>
<comment type="similarity">
    <text evidence="1">Belongs to the LysR transcriptional regulatory family.</text>
</comment>
<accession>A0ABS7ND83</accession>
<dbReference type="CDD" id="cd08412">
    <property type="entry name" value="PBP2_PAO1_like"/>
    <property type="match status" value="1"/>
</dbReference>
<dbReference type="PANTHER" id="PTHR30346">
    <property type="entry name" value="TRANSCRIPTIONAL DUAL REGULATOR HCAR-RELATED"/>
    <property type="match status" value="1"/>
</dbReference>
<evidence type="ECO:0000313" key="6">
    <source>
        <dbReference type="EMBL" id="MBY6139169.1"/>
    </source>
</evidence>
<dbReference type="RefSeq" id="WP_222507812.1">
    <property type="nucleotide sequence ID" value="NZ_JAHVJA010000002.1"/>
</dbReference>
<dbReference type="EMBL" id="JAHVJA010000002">
    <property type="protein sequence ID" value="MBY6139169.1"/>
    <property type="molecule type" value="Genomic_DNA"/>
</dbReference>
<organism evidence="6 7">
    <name type="scientific">Leisingera daeponensis</name>
    <dbReference type="NCBI Taxonomy" id="405746"/>
    <lineage>
        <taxon>Bacteria</taxon>
        <taxon>Pseudomonadati</taxon>
        <taxon>Pseudomonadota</taxon>
        <taxon>Alphaproteobacteria</taxon>
        <taxon>Rhodobacterales</taxon>
        <taxon>Roseobacteraceae</taxon>
        <taxon>Leisingera</taxon>
    </lineage>
</organism>
<evidence type="ECO:0000256" key="1">
    <source>
        <dbReference type="ARBA" id="ARBA00009437"/>
    </source>
</evidence>
<evidence type="ECO:0000256" key="4">
    <source>
        <dbReference type="ARBA" id="ARBA00023163"/>
    </source>
</evidence>
<keyword evidence="7" id="KW-1185">Reference proteome</keyword>
<sequence>MPLRFTLRQLEYFVAVGEAGSIALASEKVNVSSPSISAAVSQLENEFGLQLFVRKHAQGLSLTQAGHQFMDQARAVLYEAGALSRLADNISGFVQGPLSVGCLLTFAQLIVPGLRRQFEALYPAVTISQLERDQAGLIELIRQARIDVALTYDLNIPADLKFNALAELPPYALLSEDHPLADRASVTVAELAQHPMVLLDLPLSTDYFLSFFEDAGVTPQIAERTRDMAVMRGLVANGFGYSIANIRPVTDVAPDGRKLKFVPIAGRLRPMRMGLLTAEGAENVLTVKTFIGYCQERITNGTVPGIRIGDGSGA</sequence>
<name>A0ABS7ND83_9RHOB</name>
<dbReference type="Gene3D" id="1.10.10.10">
    <property type="entry name" value="Winged helix-like DNA-binding domain superfamily/Winged helix DNA-binding domain"/>
    <property type="match status" value="1"/>
</dbReference>
<proteinExistence type="inferred from homology"/>
<keyword evidence="3" id="KW-0238">DNA-binding</keyword>
<dbReference type="Pfam" id="PF03466">
    <property type="entry name" value="LysR_substrate"/>
    <property type="match status" value="1"/>
</dbReference>
<dbReference type="PANTHER" id="PTHR30346:SF0">
    <property type="entry name" value="HCA OPERON TRANSCRIPTIONAL ACTIVATOR HCAR"/>
    <property type="match status" value="1"/>
</dbReference>
<dbReference type="Pfam" id="PF00126">
    <property type="entry name" value="HTH_1"/>
    <property type="match status" value="1"/>
</dbReference>
<evidence type="ECO:0000259" key="5">
    <source>
        <dbReference type="PROSITE" id="PS50931"/>
    </source>
</evidence>
<reference evidence="6 7" key="1">
    <citation type="submission" date="2021-06" db="EMBL/GenBank/DDBJ databases">
        <title>50 bacteria genomes isolated from Dapeng, Shenzhen, China.</title>
        <authorList>
            <person name="Zheng W."/>
            <person name="Yu S."/>
            <person name="Huang Y."/>
        </authorList>
    </citation>
    <scope>NUCLEOTIDE SEQUENCE [LARGE SCALE GENOMIC DNA]</scope>
    <source>
        <strain evidence="6 7">DP1N14-2</strain>
    </source>
</reference>
<keyword evidence="4" id="KW-0804">Transcription</keyword>
<protein>
    <submittedName>
        <fullName evidence="6">LysR family transcriptional regulator</fullName>
    </submittedName>
</protein>
<evidence type="ECO:0000313" key="7">
    <source>
        <dbReference type="Proteomes" id="UP000766629"/>
    </source>
</evidence>
<dbReference type="InterPro" id="IPR000847">
    <property type="entry name" value="LysR_HTH_N"/>
</dbReference>
<feature type="domain" description="HTH lysR-type" evidence="5">
    <location>
        <begin position="5"/>
        <end position="63"/>
    </location>
</feature>
<dbReference type="SUPFAM" id="SSF53850">
    <property type="entry name" value="Periplasmic binding protein-like II"/>
    <property type="match status" value="1"/>
</dbReference>
<evidence type="ECO:0000256" key="2">
    <source>
        <dbReference type="ARBA" id="ARBA00023015"/>
    </source>
</evidence>